<name>A0ABW1VF14_9MICO</name>
<keyword evidence="2" id="KW-1185">Reference proteome</keyword>
<comment type="caution">
    <text evidence="1">The sequence shown here is derived from an EMBL/GenBank/DDBJ whole genome shotgun (WGS) entry which is preliminary data.</text>
</comment>
<reference evidence="2" key="1">
    <citation type="journal article" date="2019" name="Int. J. Syst. Evol. Microbiol.">
        <title>The Global Catalogue of Microorganisms (GCM) 10K type strain sequencing project: providing services to taxonomists for standard genome sequencing and annotation.</title>
        <authorList>
            <consortium name="The Broad Institute Genomics Platform"/>
            <consortium name="The Broad Institute Genome Sequencing Center for Infectious Disease"/>
            <person name="Wu L."/>
            <person name="Ma J."/>
        </authorList>
    </citation>
    <scope>NUCLEOTIDE SEQUENCE [LARGE SCALE GENOMIC DNA]</scope>
    <source>
        <strain evidence="2">CCUG 43304</strain>
    </source>
</reference>
<protein>
    <submittedName>
        <fullName evidence="1">Uncharacterized protein</fullName>
    </submittedName>
</protein>
<accession>A0ABW1VF14</accession>
<dbReference type="Proteomes" id="UP001596306">
    <property type="component" value="Unassembled WGS sequence"/>
</dbReference>
<evidence type="ECO:0000313" key="2">
    <source>
        <dbReference type="Proteomes" id="UP001596306"/>
    </source>
</evidence>
<dbReference type="EMBL" id="JBHSTP010000001">
    <property type="protein sequence ID" value="MFC6355710.1"/>
    <property type="molecule type" value="Genomic_DNA"/>
</dbReference>
<proteinExistence type="predicted"/>
<sequence length="97" mass="10364">MSSLLGFEQKVRGGSWCQSGSRLYTDEGLLPGRYQRLVSGGVGVDVETADSERAPLFEHDADRLELIPVTGAGRVIVYSTVGTSRVVLVDGSSTVTF</sequence>
<dbReference type="RefSeq" id="WP_386728894.1">
    <property type="nucleotide sequence ID" value="NZ_JBHSTP010000001.1"/>
</dbReference>
<evidence type="ECO:0000313" key="1">
    <source>
        <dbReference type="EMBL" id="MFC6355710.1"/>
    </source>
</evidence>
<organism evidence="1 2">
    <name type="scientific">Luethyella okanaganae</name>
    <dbReference type="NCBI Taxonomy" id="69372"/>
    <lineage>
        <taxon>Bacteria</taxon>
        <taxon>Bacillati</taxon>
        <taxon>Actinomycetota</taxon>
        <taxon>Actinomycetes</taxon>
        <taxon>Micrococcales</taxon>
        <taxon>Microbacteriaceae</taxon>
        <taxon>Luethyella</taxon>
    </lineage>
</organism>
<gene>
    <name evidence="1" type="ORF">ACFQB0_06275</name>
</gene>